<dbReference type="SUPFAM" id="SSF52317">
    <property type="entry name" value="Class I glutamine amidotransferase-like"/>
    <property type="match status" value="1"/>
</dbReference>
<dbReference type="InterPro" id="IPR029062">
    <property type="entry name" value="Class_I_gatase-like"/>
</dbReference>
<dbReference type="SUPFAM" id="SSF46689">
    <property type="entry name" value="Homeodomain-like"/>
    <property type="match status" value="2"/>
</dbReference>
<dbReference type="OrthoDB" id="4110300at2"/>
<dbReference type="PROSITE" id="PS00041">
    <property type="entry name" value="HTH_ARAC_FAMILY_1"/>
    <property type="match status" value="1"/>
</dbReference>
<evidence type="ECO:0000256" key="2">
    <source>
        <dbReference type="ARBA" id="ARBA00023125"/>
    </source>
</evidence>
<evidence type="ECO:0000256" key="1">
    <source>
        <dbReference type="ARBA" id="ARBA00023015"/>
    </source>
</evidence>
<comment type="caution">
    <text evidence="5">The sequence shown here is derived from an EMBL/GenBank/DDBJ whole genome shotgun (WGS) entry which is preliminary data.</text>
</comment>
<dbReference type="InterPro" id="IPR018062">
    <property type="entry name" value="HTH_AraC-typ_CS"/>
</dbReference>
<dbReference type="PROSITE" id="PS01124">
    <property type="entry name" value="HTH_ARAC_FAMILY_2"/>
    <property type="match status" value="1"/>
</dbReference>
<dbReference type="InterPro" id="IPR009057">
    <property type="entry name" value="Homeodomain-like_sf"/>
</dbReference>
<dbReference type="EMBL" id="PVZC01000008">
    <property type="protein sequence ID" value="PRX96222.1"/>
    <property type="molecule type" value="Genomic_DNA"/>
</dbReference>
<dbReference type="PANTHER" id="PTHR43130">
    <property type="entry name" value="ARAC-FAMILY TRANSCRIPTIONAL REGULATOR"/>
    <property type="match status" value="1"/>
</dbReference>
<sequence length="323" mass="35019">MSSRPVVAIPVFPGVQTFELLIPCEVFGQDRSAYLGEPWYELRVCAEVPGLVGGDLGFAVRATHGLDGLADAGTLIVPAVPDLAAEPPPWLLAAVRDAHRRGARVASICTGAFVLAAAGLLDGRRATTHWMYADELARRHPAVEVDPAVLYVDEGRVLTAAGSGSALDLCLHIVRRDLGSRAAATIARRLVLPPHREGGQAQYVDRPVPTGGDQRLLPVLEWALARLDQPLSVADFAVRAAVSSRTLLRRFREATGLSPQQWLTEQRLRRARELLEATDHPVEEVSRRCGFATAASLREHFARTVGVSPQVYRRTFQAAGGIR</sequence>
<evidence type="ECO:0000313" key="6">
    <source>
        <dbReference type="Proteomes" id="UP000237846"/>
    </source>
</evidence>
<feature type="domain" description="HTH araC/xylS-type" evidence="4">
    <location>
        <begin position="217"/>
        <end position="315"/>
    </location>
</feature>
<dbReference type="Gene3D" id="1.10.10.60">
    <property type="entry name" value="Homeodomain-like"/>
    <property type="match status" value="1"/>
</dbReference>
<dbReference type="InterPro" id="IPR052158">
    <property type="entry name" value="INH-QAR"/>
</dbReference>
<name>A0A2T0PXG0_9ACTN</name>
<organism evidence="5 6">
    <name type="scientific">Allonocardiopsis opalescens</name>
    <dbReference type="NCBI Taxonomy" id="1144618"/>
    <lineage>
        <taxon>Bacteria</taxon>
        <taxon>Bacillati</taxon>
        <taxon>Actinomycetota</taxon>
        <taxon>Actinomycetes</taxon>
        <taxon>Streptosporangiales</taxon>
        <taxon>Allonocardiopsis</taxon>
    </lineage>
</organism>
<evidence type="ECO:0000256" key="3">
    <source>
        <dbReference type="ARBA" id="ARBA00023163"/>
    </source>
</evidence>
<dbReference type="InterPro" id="IPR018060">
    <property type="entry name" value="HTH_AraC"/>
</dbReference>
<dbReference type="Proteomes" id="UP000237846">
    <property type="component" value="Unassembled WGS sequence"/>
</dbReference>
<dbReference type="CDD" id="cd03137">
    <property type="entry name" value="GATase1_AraC_1"/>
    <property type="match status" value="1"/>
</dbReference>
<keyword evidence="1" id="KW-0805">Transcription regulation</keyword>
<dbReference type="SMART" id="SM00342">
    <property type="entry name" value="HTH_ARAC"/>
    <property type="match status" value="1"/>
</dbReference>
<dbReference type="RefSeq" id="WP_106250974.1">
    <property type="nucleotide sequence ID" value="NZ_PVZC01000008.1"/>
</dbReference>
<proteinExistence type="predicted"/>
<dbReference type="GO" id="GO:0043565">
    <property type="term" value="F:sequence-specific DNA binding"/>
    <property type="evidence" value="ECO:0007669"/>
    <property type="project" value="InterPro"/>
</dbReference>
<reference evidence="5 6" key="1">
    <citation type="submission" date="2018-03" db="EMBL/GenBank/DDBJ databases">
        <title>Genomic Encyclopedia of Archaeal and Bacterial Type Strains, Phase II (KMG-II): from individual species to whole genera.</title>
        <authorList>
            <person name="Goeker M."/>
        </authorList>
    </citation>
    <scope>NUCLEOTIDE SEQUENCE [LARGE SCALE GENOMIC DNA]</scope>
    <source>
        <strain evidence="5 6">DSM 45601</strain>
    </source>
</reference>
<dbReference type="InterPro" id="IPR002818">
    <property type="entry name" value="DJ-1/PfpI"/>
</dbReference>
<protein>
    <submittedName>
        <fullName evidence="5">Transcriptional regulator GlxA family with amidase domain</fullName>
    </submittedName>
</protein>
<keyword evidence="2" id="KW-0238">DNA-binding</keyword>
<dbReference type="AlphaFoldDB" id="A0A2T0PXG0"/>
<gene>
    <name evidence="5" type="ORF">CLV72_108229</name>
</gene>
<dbReference type="Pfam" id="PF01965">
    <property type="entry name" value="DJ-1_PfpI"/>
    <property type="match status" value="1"/>
</dbReference>
<dbReference type="GO" id="GO:0003700">
    <property type="term" value="F:DNA-binding transcription factor activity"/>
    <property type="evidence" value="ECO:0007669"/>
    <property type="project" value="InterPro"/>
</dbReference>
<dbReference type="Gene3D" id="3.40.50.880">
    <property type="match status" value="1"/>
</dbReference>
<dbReference type="PANTHER" id="PTHR43130:SF3">
    <property type="entry name" value="HTH-TYPE TRANSCRIPTIONAL REGULATOR RV1931C"/>
    <property type="match status" value="1"/>
</dbReference>
<keyword evidence="6" id="KW-1185">Reference proteome</keyword>
<evidence type="ECO:0000313" key="5">
    <source>
        <dbReference type="EMBL" id="PRX96222.1"/>
    </source>
</evidence>
<accession>A0A2T0PXG0</accession>
<dbReference type="Pfam" id="PF12833">
    <property type="entry name" value="HTH_18"/>
    <property type="match status" value="1"/>
</dbReference>
<evidence type="ECO:0000259" key="4">
    <source>
        <dbReference type="PROSITE" id="PS01124"/>
    </source>
</evidence>
<keyword evidence="3" id="KW-0804">Transcription</keyword>